<sequence>MVLACCILHNVCEVHGDTFVEEWLETVSQPDSPQPNDVLPPSTDDPEAEEVRSLLRLLSATASPTAGLKLLQLQQPPNPVRVFVGAFR</sequence>
<dbReference type="EMBL" id="JAERUA010000024">
    <property type="protein sequence ID" value="KAI1882616.1"/>
    <property type="molecule type" value="Genomic_DNA"/>
</dbReference>
<reference evidence="2" key="1">
    <citation type="submission" date="2021-01" db="EMBL/GenBank/DDBJ databases">
        <authorList>
            <person name="Zahm M."/>
            <person name="Roques C."/>
            <person name="Cabau C."/>
            <person name="Klopp C."/>
            <person name="Donnadieu C."/>
            <person name="Jouanno E."/>
            <person name="Lampietro C."/>
            <person name="Louis A."/>
            <person name="Herpin A."/>
            <person name="Echchiki A."/>
            <person name="Berthelot C."/>
            <person name="Parey E."/>
            <person name="Roest-Crollius H."/>
            <person name="Braasch I."/>
            <person name="Postlethwait J."/>
            <person name="Bobe J."/>
            <person name="Montfort J."/>
            <person name="Bouchez O."/>
            <person name="Begum T."/>
            <person name="Mejri S."/>
            <person name="Adams A."/>
            <person name="Chen W.-J."/>
            <person name="Guiguen Y."/>
        </authorList>
    </citation>
    <scope>NUCLEOTIDE SEQUENCE</scope>
    <source>
        <tissue evidence="2">Blood</tissue>
    </source>
</reference>
<keyword evidence="3" id="KW-1185">Reference proteome</keyword>
<gene>
    <name evidence="2" type="ORF">AGOR_G00236720</name>
</gene>
<evidence type="ECO:0000313" key="2">
    <source>
        <dbReference type="EMBL" id="KAI1882616.1"/>
    </source>
</evidence>
<evidence type="ECO:0000313" key="3">
    <source>
        <dbReference type="Proteomes" id="UP000829720"/>
    </source>
</evidence>
<protein>
    <recommendedName>
        <fullName evidence="4">DDE Tnp4 domain-containing protein</fullName>
    </recommendedName>
</protein>
<dbReference type="AlphaFoldDB" id="A0A8T3CCU7"/>
<name>A0A8T3CCU7_9TELE</name>
<accession>A0A8T3CCU7</accession>
<evidence type="ECO:0008006" key="4">
    <source>
        <dbReference type="Google" id="ProtNLM"/>
    </source>
</evidence>
<proteinExistence type="predicted"/>
<organism evidence="2 3">
    <name type="scientific">Albula goreensis</name>
    <dbReference type="NCBI Taxonomy" id="1534307"/>
    <lineage>
        <taxon>Eukaryota</taxon>
        <taxon>Metazoa</taxon>
        <taxon>Chordata</taxon>
        <taxon>Craniata</taxon>
        <taxon>Vertebrata</taxon>
        <taxon>Euteleostomi</taxon>
        <taxon>Actinopterygii</taxon>
        <taxon>Neopterygii</taxon>
        <taxon>Teleostei</taxon>
        <taxon>Albuliformes</taxon>
        <taxon>Albulidae</taxon>
        <taxon>Albula</taxon>
    </lineage>
</organism>
<feature type="region of interest" description="Disordered" evidence="1">
    <location>
        <begin position="27"/>
        <end position="46"/>
    </location>
</feature>
<comment type="caution">
    <text evidence="2">The sequence shown here is derived from an EMBL/GenBank/DDBJ whole genome shotgun (WGS) entry which is preliminary data.</text>
</comment>
<dbReference type="OrthoDB" id="1912480at2759"/>
<dbReference type="Proteomes" id="UP000829720">
    <property type="component" value="Unassembled WGS sequence"/>
</dbReference>
<evidence type="ECO:0000256" key="1">
    <source>
        <dbReference type="SAM" id="MobiDB-lite"/>
    </source>
</evidence>